<organism evidence="2">
    <name type="scientific">viral metagenome</name>
    <dbReference type="NCBI Taxonomy" id="1070528"/>
    <lineage>
        <taxon>unclassified sequences</taxon>
        <taxon>metagenomes</taxon>
        <taxon>organismal metagenomes</taxon>
    </lineage>
</organism>
<protein>
    <submittedName>
        <fullName evidence="2">Uncharacterized protein</fullName>
    </submittedName>
</protein>
<proteinExistence type="predicted"/>
<name>A0A6C0JL01_9ZZZZ</name>
<sequence length="99" mass="10547">MPVSRGRNAFLSSSRTRMGSNAITTQNQGGGNTKAGFPYQVGRSSWSSVRLGFDPTSKSGCATLRCMQFTVNPRVSESRSIGSTAATNRYFHIPGAGQP</sequence>
<accession>A0A6C0JL01</accession>
<feature type="region of interest" description="Disordered" evidence="1">
    <location>
        <begin position="1"/>
        <end position="39"/>
    </location>
</feature>
<dbReference type="EMBL" id="MN740431">
    <property type="protein sequence ID" value="QHU06279.1"/>
    <property type="molecule type" value="Genomic_DNA"/>
</dbReference>
<evidence type="ECO:0000313" key="2">
    <source>
        <dbReference type="EMBL" id="QHU06279.1"/>
    </source>
</evidence>
<reference evidence="2" key="1">
    <citation type="journal article" date="2020" name="Nature">
        <title>Giant virus diversity and host interactions through global metagenomics.</title>
        <authorList>
            <person name="Schulz F."/>
            <person name="Roux S."/>
            <person name="Paez-Espino D."/>
            <person name="Jungbluth S."/>
            <person name="Walsh D.A."/>
            <person name="Denef V.J."/>
            <person name="McMahon K.D."/>
            <person name="Konstantinidis K.T."/>
            <person name="Eloe-Fadrosh E.A."/>
            <person name="Kyrpides N.C."/>
            <person name="Woyke T."/>
        </authorList>
    </citation>
    <scope>NUCLEOTIDE SEQUENCE</scope>
    <source>
        <strain evidence="2">GVMAG-M-3300027747-57</strain>
    </source>
</reference>
<dbReference type="AlphaFoldDB" id="A0A6C0JL01"/>
<feature type="compositionally biased region" description="Polar residues" evidence="1">
    <location>
        <begin position="10"/>
        <end position="27"/>
    </location>
</feature>
<evidence type="ECO:0000256" key="1">
    <source>
        <dbReference type="SAM" id="MobiDB-lite"/>
    </source>
</evidence>